<keyword evidence="6 9" id="KW-0648">Protein biosynthesis</keyword>
<feature type="domain" description="Aminoacyl-transfer RNA synthetases class-II family profile" evidence="10">
    <location>
        <begin position="1"/>
        <end position="396"/>
    </location>
</feature>
<keyword evidence="7 9" id="KW-0030">Aminoacyl-tRNA synthetase</keyword>
<proteinExistence type="inferred from homology"/>
<dbReference type="InterPro" id="IPR004516">
    <property type="entry name" value="HisRS/HisZ"/>
</dbReference>
<sequence>MAKPGIPKGTRDFSPVEMAKRNYIFNTIREVFHLYGFEQIETPAMENLSTLMGKYGDEGDKLLFKIQNSGDYFSGLTDEELLSRNAAKLASKFCEKGLRYDLTVPFARYVVMHRDELSFPFKRYQIQPVWRADRPQKGRYREFYQCDADVVGSNSLLNEVELMQMVDNVFTRLGVRVSIKINNRKILSGIAEIIGEAEKIVDITVAIDKLDKIGLDNVNAELASKEIPEEAIAKLQPIILLSGTNVEKLNTLKTILAESEIGLKGVEESEFILSSLSNLNVKSDVELDLTLARGLNYYTGAIFEVKALDVQIGSITGGGRYDNLTGVFGMAGISGVGISFGADRIFDVLNQLDLYPKEAVNGTQLMFVNFGEKEAAYCLPLLAKAREANIRAELYPDSAKMKKQMGYANDKKIPFVGIVGENEMDEGKVMLKNMETGEQQLVDIAQLIEAVTQ</sequence>
<dbReference type="EC" id="6.1.1.21" evidence="9"/>
<evidence type="ECO:0000259" key="10">
    <source>
        <dbReference type="PROSITE" id="PS50862"/>
    </source>
</evidence>
<keyword evidence="5 9" id="KW-0067">ATP-binding</keyword>
<keyword evidence="4 9" id="KW-0547">Nucleotide-binding</keyword>
<reference evidence="11 12" key="1">
    <citation type="submission" date="2023-04" db="EMBL/GenBank/DDBJ databases">
        <title>Draft genome sequence of acteroides sedimenti strain YN3PY1.</title>
        <authorList>
            <person name="Yoshida N."/>
        </authorList>
    </citation>
    <scope>NUCLEOTIDE SEQUENCE [LARGE SCALE GENOMIC DNA]</scope>
    <source>
        <strain evidence="11 12">YN3PY1</strain>
    </source>
</reference>
<protein>
    <recommendedName>
        <fullName evidence="9">Histidine--tRNA ligase</fullName>
        <ecNumber evidence="9">6.1.1.21</ecNumber>
    </recommendedName>
    <alternativeName>
        <fullName evidence="9">Histidyl-tRNA synthetase</fullName>
        <shortName evidence="9">HisRS</shortName>
    </alternativeName>
</protein>
<evidence type="ECO:0000256" key="2">
    <source>
        <dbReference type="ARBA" id="ARBA00011738"/>
    </source>
</evidence>
<evidence type="ECO:0000256" key="6">
    <source>
        <dbReference type="ARBA" id="ARBA00022917"/>
    </source>
</evidence>
<evidence type="ECO:0000256" key="8">
    <source>
        <dbReference type="ARBA" id="ARBA00047639"/>
    </source>
</evidence>
<evidence type="ECO:0000256" key="1">
    <source>
        <dbReference type="ARBA" id="ARBA00008226"/>
    </source>
</evidence>
<dbReference type="CDD" id="cd00773">
    <property type="entry name" value="HisRS-like_core"/>
    <property type="match status" value="1"/>
</dbReference>
<evidence type="ECO:0000256" key="3">
    <source>
        <dbReference type="ARBA" id="ARBA00022598"/>
    </source>
</evidence>
<evidence type="ECO:0000256" key="4">
    <source>
        <dbReference type="ARBA" id="ARBA00022741"/>
    </source>
</evidence>
<accession>A0ABN6Z4S8</accession>
<dbReference type="InterPro" id="IPR033656">
    <property type="entry name" value="HisRS_anticodon"/>
</dbReference>
<dbReference type="EMBL" id="AP028055">
    <property type="protein sequence ID" value="BEG99545.1"/>
    <property type="molecule type" value="Genomic_DNA"/>
</dbReference>
<dbReference type="HAMAP" id="MF_00127">
    <property type="entry name" value="His_tRNA_synth"/>
    <property type="match status" value="1"/>
</dbReference>
<dbReference type="Pfam" id="PF13393">
    <property type="entry name" value="tRNA-synt_His"/>
    <property type="match status" value="1"/>
</dbReference>
<evidence type="ECO:0000256" key="5">
    <source>
        <dbReference type="ARBA" id="ARBA00022840"/>
    </source>
</evidence>
<dbReference type="InterPro" id="IPR015807">
    <property type="entry name" value="His-tRNA-ligase"/>
</dbReference>
<comment type="subcellular location">
    <subcellularLocation>
        <location evidence="9">Cytoplasm</location>
    </subcellularLocation>
</comment>
<dbReference type="GO" id="GO:0016874">
    <property type="term" value="F:ligase activity"/>
    <property type="evidence" value="ECO:0007669"/>
    <property type="project" value="UniProtKB-KW"/>
</dbReference>
<name>A0ABN6Z4S8_9BACE</name>
<dbReference type="InterPro" id="IPR045864">
    <property type="entry name" value="aa-tRNA-synth_II/BPL/LPL"/>
</dbReference>
<dbReference type="InterPro" id="IPR004154">
    <property type="entry name" value="Anticodon-bd"/>
</dbReference>
<dbReference type="Gene3D" id="3.30.930.10">
    <property type="entry name" value="Bira Bifunctional Protein, Domain 2"/>
    <property type="match status" value="1"/>
</dbReference>
<gene>
    <name evidence="9 11" type="primary">hisS</name>
    <name evidence="11" type="ORF">BSYN_18100</name>
</gene>
<dbReference type="PANTHER" id="PTHR11476:SF7">
    <property type="entry name" value="HISTIDINE--TRNA LIGASE"/>
    <property type="match status" value="1"/>
</dbReference>
<dbReference type="InterPro" id="IPR041715">
    <property type="entry name" value="HisRS-like_core"/>
</dbReference>
<dbReference type="SUPFAM" id="SSF52954">
    <property type="entry name" value="Class II aaRS ABD-related"/>
    <property type="match status" value="1"/>
</dbReference>
<evidence type="ECO:0000313" key="11">
    <source>
        <dbReference type="EMBL" id="BEG99545.1"/>
    </source>
</evidence>
<dbReference type="Proteomes" id="UP001496674">
    <property type="component" value="Chromosome"/>
</dbReference>
<comment type="catalytic activity">
    <reaction evidence="8 9">
        <text>tRNA(His) + L-histidine + ATP = L-histidyl-tRNA(His) + AMP + diphosphate + H(+)</text>
        <dbReference type="Rhea" id="RHEA:17313"/>
        <dbReference type="Rhea" id="RHEA-COMP:9665"/>
        <dbReference type="Rhea" id="RHEA-COMP:9689"/>
        <dbReference type="ChEBI" id="CHEBI:15378"/>
        <dbReference type="ChEBI" id="CHEBI:30616"/>
        <dbReference type="ChEBI" id="CHEBI:33019"/>
        <dbReference type="ChEBI" id="CHEBI:57595"/>
        <dbReference type="ChEBI" id="CHEBI:78442"/>
        <dbReference type="ChEBI" id="CHEBI:78527"/>
        <dbReference type="ChEBI" id="CHEBI:456215"/>
        <dbReference type="EC" id="6.1.1.21"/>
    </reaction>
</comment>
<dbReference type="NCBIfam" id="TIGR00442">
    <property type="entry name" value="hisS"/>
    <property type="match status" value="1"/>
</dbReference>
<evidence type="ECO:0000256" key="9">
    <source>
        <dbReference type="HAMAP-Rule" id="MF_00127"/>
    </source>
</evidence>
<dbReference type="PANTHER" id="PTHR11476">
    <property type="entry name" value="HISTIDYL-TRNA SYNTHETASE"/>
    <property type="match status" value="1"/>
</dbReference>
<organism evidence="11 12">
    <name type="scientific">Bacteroides sedimenti</name>
    <dbReference type="NCBI Taxonomy" id="2136147"/>
    <lineage>
        <taxon>Bacteria</taxon>
        <taxon>Pseudomonadati</taxon>
        <taxon>Bacteroidota</taxon>
        <taxon>Bacteroidia</taxon>
        <taxon>Bacteroidales</taxon>
        <taxon>Bacteroidaceae</taxon>
        <taxon>Bacteroides</taxon>
    </lineage>
</organism>
<comment type="similarity">
    <text evidence="1 9">Belongs to the class-II aminoacyl-tRNA synthetase family.</text>
</comment>
<dbReference type="PROSITE" id="PS50862">
    <property type="entry name" value="AA_TRNA_LIGASE_II"/>
    <property type="match status" value="1"/>
</dbReference>
<dbReference type="Gene3D" id="3.40.50.800">
    <property type="entry name" value="Anticodon-binding domain"/>
    <property type="match status" value="1"/>
</dbReference>
<evidence type="ECO:0000256" key="7">
    <source>
        <dbReference type="ARBA" id="ARBA00023146"/>
    </source>
</evidence>
<comment type="subunit">
    <text evidence="2 9">Homodimer.</text>
</comment>
<evidence type="ECO:0000313" key="12">
    <source>
        <dbReference type="Proteomes" id="UP001496674"/>
    </source>
</evidence>
<dbReference type="CDD" id="cd00859">
    <property type="entry name" value="HisRS_anticodon"/>
    <property type="match status" value="1"/>
</dbReference>
<keyword evidence="9" id="KW-0963">Cytoplasm</keyword>
<keyword evidence="3 9" id="KW-0436">Ligase</keyword>
<dbReference type="Pfam" id="PF03129">
    <property type="entry name" value="HGTP_anticodon"/>
    <property type="match status" value="1"/>
</dbReference>
<keyword evidence="12" id="KW-1185">Reference proteome</keyword>
<dbReference type="PIRSF" id="PIRSF001549">
    <property type="entry name" value="His-tRNA_synth"/>
    <property type="match status" value="1"/>
</dbReference>
<dbReference type="SUPFAM" id="SSF55681">
    <property type="entry name" value="Class II aaRS and biotin synthetases"/>
    <property type="match status" value="1"/>
</dbReference>
<dbReference type="InterPro" id="IPR006195">
    <property type="entry name" value="aa-tRNA-synth_II"/>
</dbReference>
<dbReference type="InterPro" id="IPR036621">
    <property type="entry name" value="Anticodon-bd_dom_sf"/>
</dbReference>